<dbReference type="EMBL" id="JAVHNR010000002">
    <property type="protein sequence ID" value="KAK6351691.1"/>
    <property type="molecule type" value="Genomic_DNA"/>
</dbReference>
<evidence type="ECO:0000256" key="5">
    <source>
        <dbReference type="PROSITE-ProRule" id="PRU00708"/>
    </source>
</evidence>
<sequence length="679" mass="75807">MYAKAARTYAHLTSVYPRLPGPRKLHHCSGNRSITTTTPNQSHANLTPCQGLSLSQAWAPQTVGLGQSPIERGYDGNSPEAVTPIKGPKPDLYSQGKRRKQEPVKFFGHLKHRQRASIESIVASHRIRLCSKLLSAGHSSESIAAQWRESSDTIRLSAVGAYLVSTGRDRILLRMLEGYLSAAAASRKWPTDMNASAKVLIWCIENIYKLYRSKTVSFRCSRSRAERILAILILMTQHRFGYGLDPIKIGASRARFLLHLLPPKSTFRLYSTLMLSKSEVPHRVLLSALHTLSEAGMFVQALQVFQKLVLSPAKDDYSLMLRRWQFRRLFLKLYRAGIPIHKSDVMGFFSSFGRMDPLIYKLLVYSAAGVNDANSVHLLAQDYENQTGAALPLDVVSAVFLMHHRLGDSNKLELTYNDACKRGLKPLSSGFFVTAVMLVETHKENASYWDLCKIYGRFFKPFTLNLLGLPLPAQRATSTYQGALLEPTVGTLTVMLNSYLRTVAGNLEGSRYALTIYKRYVGLLRDNGHIPQFQAASEHFIACIVSAVAKYKPNLGLALGILQDMIDFSDLPHPTSLTWDSLLQASTLHGDLDTSEKIWEAMLEHGIPPTTHTYSAMIMLYATTGDREKSEVLRSRIVQEGWALTPHLQNVLDVAQRKLTYRMLQGTAAADNQIPTLGC</sequence>
<evidence type="ECO:0000256" key="2">
    <source>
        <dbReference type="ARBA" id="ARBA00022737"/>
    </source>
</evidence>
<evidence type="ECO:0008006" key="9">
    <source>
        <dbReference type="Google" id="ProtNLM"/>
    </source>
</evidence>
<dbReference type="AlphaFoldDB" id="A0AAN8N6V8"/>
<dbReference type="PANTHER" id="PTHR47447:SF17">
    <property type="entry name" value="OS12G0638900 PROTEIN"/>
    <property type="match status" value="1"/>
</dbReference>
<comment type="function">
    <text evidence="3">Regulates mitochondrial small subunit maturation by controlling 15S rRNA 5'-end processing. Localizes to the 5' precursor of the 15S rRNA in a position that is subsequently occupied by mS47 in the mature yeast mtSSU. Uses structure and sequence-specific RNA recognition, binding to a single-stranded region of the precursor and specifically recognizing bases -6 to -1. The exchange of Ccm1 for mS47 is coupled to the irreversible removal of precursor rRNA that is accompanied by conformational changes of the mitoribosomal proteins uS5m and mS26. These conformational changes signal completion of 5'-end rRNA processing through protection of the mature 5'-end of the 15S rRNA and stabilization of mS47. The removal of the 5' precursor together with the dissociation of Ccm1 may be catalyzed by the 5'-3' exoribonuclease Pet127. Involved in the specific removal of group I introns in mitochondrial encoded transcripts.</text>
</comment>
<name>A0AAN8N6V8_9PEZI</name>
<dbReference type="Pfam" id="PF01535">
    <property type="entry name" value="PPR"/>
    <property type="match status" value="1"/>
</dbReference>
<dbReference type="PANTHER" id="PTHR47447">
    <property type="entry name" value="OS03G0856100 PROTEIN"/>
    <property type="match status" value="1"/>
</dbReference>
<dbReference type="Proteomes" id="UP001313282">
    <property type="component" value="Unassembled WGS sequence"/>
</dbReference>
<comment type="similarity">
    <text evidence="1">Belongs to the CCM1 family.</text>
</comment>
<evidence type="ECO:0000313" key="7">
    <source>
        <dbReference type="EMBL" id="KAK6351691.1"/>
    </source>
</evidence>
<evidence type="ECO:0000256" key="4">
    <source>
        <dbReference type="ARBA" id="ARBA00044511"/>
    </source>
</evidence>
<proteinExistence type="inferred from homology"/>
<evidence type="ECO:0000256" key="6">
    <source>
        <dbReference type="SAM" id="MobiDB-lite"/>
    </source>
</evidence>
<evidence type="ECO:0000313" key="8">
    <source>
        <dbReference type="Proteomes" id="UP001313282"/>
    </source>
</evidence>
<dbReference type="Gene3D" id="1.25.40.10">
    <property type="entry name" value="Tetratricopeptide repeat domain"/>
    <property type="match status" value="1"/>
</dbReference>
<dbReference type="InterPro" id="IPR011990">
    <property type="entry name" value="TPR-like_helical_dom_sf"/>
</dbReference>
<reference evidence="7 8" key="1">
    <citation type="submission" date="2019-10" db="EMBL/GenBank/DDBJ databases">
        <authorList>
            <person name="Palmer J.M."/>
        </authorList>
    </citation>
    <scope>NUCLEOTIDE SEQUENCE [LARGE SCALE GENOMIC DNA]</scope>
    <source>
        <strain evidence="7 8">TWF718</strain>
    </source>
</reference>
<organism evidence="7 8">
    <name type="scientific">Orbilia javanica</name>
    <dbReference type="NCBI Taxonomy" id="47235"/>
    <lineage>
        <taxon>Eukaryota</taxon>
        <taxon>Fungi</taxon>
        <taxon>Dikarya</taxon>
        <taxon>Ascomycota</taxon>
        <taxon>Pezizomycotina</taxon>
        <taxon>Orbiliomycetes</taxon>
        <taxon>Orbiliales</taxon>
        <taxon>Orbiliaceae</taxon>
        <taxon>Orbilia</taxon>
    </lineage>
</organism>
<evidence type="ECO:0000256" key="1">
    <source>
        <dbReference type="ARBA" id="ARBA00006192"/>
    </source>
</evidence>
<protein>
    <recommendedName>
        <fullName evidence="9">Pentatricopeptide repeat-containing protein</fullName>
    </recommendedName>
</protein>
<accession>A0AAN8N6V8</accession>
<gene>
    <name evidence="7" type="ORF">TWF718_004841</name>
</gene>
<dbReference type="PROSITE" id="PS51375">
    <property type="entry name" value="PPR"/>
    <property type="match status" value="1"/>
</dbReference>
<keyword evidence="8" id="KW-1185">Reference proteome</keyword>
<comment type="subunit">
    <text evidence="4">Binds to mitochondrial small subunit 15S rRNA.</text>
</comment>
<evidence type="ECO:0000256" key="3">
    <source>
        <dbReference type="ARBA" id="ARBA00044493"/>
    </source>
</evidence>
<feature type="repeat" description="PPR" evidence="5">
    <location>
        <begin position="575"/>
        <end position="609"/>
    </location>
</feature>
<dbReference type="InterPro" id="IPR002885">
    <property type="entry name" value="PPR_rpt"/>
</dbReference>
<keyword evidence="2" id="KW-0677">Repeat</keyword>
<feature type="region of interest" description="Disordered" evidence="6">
    <location>
        <begin position="74"/>
        <end position="98"/>
    </location>
</feature>
<comment type="caution">
    <text evidence="7">The sequence shown here is derived from an EMBL/GenBank/DDBJ whole genome shotgun (WGS) entry which is preliminary data.</text>
</comment>